<accession>A0A1G2F8Y1</accession>
<name>A0A1G2F8Y1_9BACT</name>
<dbReference type="EMBL" id="MHMV01000033">
    <property type="protein sequence ID" value="OGZ34068.1"/>
    <property type="molecule type" value="Genomic_DNA"/>
</dbReference>
<organism evidence="2 3">
    <name type="scientific">Candidatus Portnoybacteria bacterium RBG_13_41_18</name>
    <dbReference type="NCBI Taxonomy" id="1801991"/>
    <lineage>
        <taxon>Bacteria</taxon>
        <taxon>Candidatus Portnoyibacteriota</taxon>
    </lineage>
</organism>
<feature type="region of interest" description="Disordered" evidence="1">
    <location>
        <begin position="109"/>
        <end position="130"/>
    </location>
</feature>
<evidence type="ECO:0000256" key="1">
    <source>
        <dbReference type="SAM" id="MobiDB-lite"/>
    </source>
</evidence>
<evidence type="ECO:0000313" key="2">
    <source>
        <dbReference type="EMBL" id="OGZ34068.1"/>
    </source>
</evidence>
<dbReference type="Proteomes" id="UP000177725">
    <property type="component" value="Unassembled WGS sequence"/>
</dbReference>
<gene>
    <name evidence="2" type="ORF">A2174_03060</name>
</gene>
<protein>
    <submittedName>
        <fullName evidence="2">Uncharacterized protein</fullName>
    </submittedName>
</protein>
<sequence length="130" mass="15676">MGEKREMRWFIEHRNDYTKKIICDALETFGLPTKSEVIRDSNNESHVVWEVNKFTIYFLQRTKIQGDKDIDFAAFLEMGKIIRRYRLHEIRSSIKKSKIIRRIRKLKKKAKTKQQEYIPPAPQDFSMEEP</sequence>
<dbReference type="AlphaFoldDB" id="A0A1G2F8Y1"/>
<reference evidence="2 3" key="1">
    <citation type="journal article" date="2016" name="Nat. Commun.">
        <title>Thousands of microbial genomes shed light on interconnected biogeochemical processes in an aquifer system.</title>
        <authorList>
            <person name="Anantharaman K."/>
            <person name="Brown C.T."/>
            <person name="Hug L.A."/>
            <person name="Sharon I."/>
            <person name="Castelle C.J."/>
            <person name="Probst A.J."/>
            <person name="Thomas B.C."/>
            <person name="Singh A."/>
            <person name="Wilkins M.J."/>
            <person name="Karaoz U."/>
            <person name="Brodie E.L."/>
            <person name="Williams K.H."/>
            <person name="Hubbard S.S."/>
            <person name="Banfield J.F."/>
        </authorList>
    </citation>
    <scope>NUCLEOTIDE SEQUENCE [LARGE SCALE GENOMIC DNA]</scope>
</reference>
<proteinExistence type="predicted"/>
<comment type="caution">
    <text evidence="2">The sequence shown here is derived from an EMBL/GenBank/DDBJ whole genome shotgun (WGS) entry which is preliminary data.</text>
</comment>
<evidence type="ECO:0000313" key="3">
    <source>
        <dbReference type="Proteomes" id="UP000177725"/>
    </source>
</evidence>